<reference evidence="2 3" key="1">
    <citation type="submission" date="2016-08" db="EMBL/GenBank/DDBJ databases">
        <title>The complete genome of Streptomyces subrutilus 10-1-1.</title>
        <authorList>
            <person name="Chen X."/>
        </authorList>
    </citation>
    <scope>NUCLEOTIDE SEQUENCE [LARGE SCALE GENOMIC DNA]</scope>
    <source>
        <strain evidence="2 3">10-1-1</strain>
    </source>
</reference>
<sequence length="59" mass="6300">MVSFAVTGSVKVTGWSSEAPFTRAQKSDWTQKSPMALPARISPSRAAKTAGRCVMLDLS</sequence>
<evidence type="ECO:0000313" key="2">
    <source>
        <dbReference type="EMBL" id="OEJ22541.1"/>
    </source>
</evidence>
<protein>
    <submittedName>
        <fullName evidence="2">Uncharacterized protein</fullName>
    </submittedName>
</protein>
<gene>
    <name evidence="2" type="ORF">BGK67_34030</name>
</gene>
<accession>A0A1E5P0M1</accession>
<organism evidence="2 3">
    <name type="scientific">Streptomyces subrutilus</name>
    <dbReference type="NCBI Taxonomy" id="36818"/>
    <lineage>
        <taxon>Bacteria</taxon>
        <taxon>Bacillati</taxon>
        <taxon>Actinomycetota</taxon>
        <taxon>Actinomycetes</taxon>
        <taxon>Kitasatosporales</taxon>
        <taxon>Streptomycetaceae</taxon>
        <taxon>Streptomyces</taxon>
    </lineage>
</organism>
<feature type="region of interest" description="Disordered" evidence="1">
    <location>
        <begin position="22"/>
        <end position="50"/>
    </location>
</feature>
<proteinExistence type="predicted"/>
<name>A0A1E5P0M1_9ACTN</name>
<comment type="caution">
    <text evidence="2">The sequence shown here is derived from an EMBL/GenBank/DDBJ whole genome shotgun (WGS) entry which is preliminary data.</text>
</comment>
<dbReference type="STRING" id="36818.BGK67_34030"/>
<evidence type="ECO:0000313" key="3">
    <source>
        <dbReference type="Proteomes" id="UP000095705"/>
    </source>
</evidence>
<keyword evidence="3" id="KW-1185">Reference proteome</keyword>
<dbReference type="Proteomes" id="UP000095705">
    <property type="component" value="Unassembled WGS sequence"/>
</dbReference>
<dbReference type="EMBL" id="MEHK01000002">
    <property type="protein sequence ID" value="OEJ22541.1"/>
    <property type="molecule type" value="Genomic_DNA"/>
</dbReference>
<evidence type="ECO:0000256" key="1">
    <source>
        <dbReference type="SAM" id="MobiDB-lite"/>
    </source>
</evidence>
<dbReference type="AlphaFoldDB" id="A0A1E5P0M1"/>